<comment type="caution">
    <text evidence="2">The sequence shown here is derived from an EMBL/GenBank/DDBJ whole genome shotgun (WGS) entry which is preliminary data.</text>
</comment>
<reference evidence="2" key="1">
    <citation type="submission" date="2021-03" db="EMBL/GenBank/DDBJ databases">
        <title>Draft genome sequence of rust myrtle Austropuccinia psidii MF-1, a brazilian biotype.</title>
        <authorList>
            <person name="Quecine M.C."/>
            <person name="Pachon D.M.R."/>
            <person name="Bonatelli M.L."/>
            <person name="Correr F.H."/>
            <person name="Franceschini L.M."/>
            <person name="Leite T.F."/>
            <person name="Margarido G.R.A."/>
            <person name="Almeida C.A."/>
            <person name="Ferrarezi J.A."/>
            <person name="Labate C.A."/>
        </authorList>
    </citation>
    <scope>NUCLEOTIDE SEQUENCE</scope>
    <source>
        <strain evidence="2">MF-1</strain>
    </source>
</reference>
<feature type="compositionally biased region" description="Low complexity" evidence="1">
    <location>
        <begin position="26"/>
        <end position="39"/>
    </location>
</feature>
<feature type="region of interest" description="Disordered" evidence="1">
    <location>
        <begin position="1"/>
        <end position="97"/>
    </location>
</feature>
<keyword evidence="3" id="KW-1185">Reference proteome</keyword>
<sequence length="97" mass="10768">MASIDGKEKHDSLNRIMEEKQPFTTQESSKNSPNSQQQKFLRERPATSSGKGQRKGTSHKPLQPGLQNPKHSAGCHGKCISDGQNNDGITEKRRKPD</sequence>
<gene>
    <name evidence="2" type="ORF">O181_115345</name>
</gene>
<organism evidence="2 3">
    <name type="scientific">Austropuccinia psidii MF-1</name>
    <dbReference type="NCBI Taxonomy" id="1389203"/>
    <lineage>
        <taxon>Eukaryota</taxon>
        <taxon>Fungi</taxon>
        <taxon>Dikarya</taxon>
        <taxon>Basidiomycota</taxon>
        <taxon>Pucciniomycotina</taxon>
        <taxon>Pucciniomycetes</taxon>
        <taxon>Pucciniales</taxon>
        <taxon>Sphaerophragmiaceae</taxon>
        <taxon>Austropuccinia</taxon>
    </lineage>
</organism>
<name>A0A9Q3PWE7_9BASI</name>
<protein>
    <submittedName>
        <fullName evidence="2">Uncharacterized protein</fullName>
    </submittedName>
</protein>
<dbReference type="AlphaFoldDB" id="A0A9Q3PWE7"/>
<accession>A0A9Q3PWE7</accession>
<evidence type="ECO:0000313" key="2">
    <source>
        <dbReference type="EMBL" id="MBW0575630.1"/>
    </source>
</evidence>
<dbReference type="Proteomes" id="UP000765509">
    <property type="component" value="Unassembled WGS sequence"/>
</dbReference>
<dbReference type="EMBL" id="AVOT02096665">
    <property type="protein sequence ID" value="MBW0575630.1"/>
    <property type="molecule type" value="Genomic_DNA"/>
</dbReference>
<proteinExistence type="predicted"/>
<evidence type="ECO:0000256" key="1">
    <source>
        <dbReference type="SAM" id="MobiDB-lite"/>
    </source>
</evidence>
<feature type="compositionally biased region" description="Basic and acidic residues" evidence="1">
    <location>
        <begin position="1"/>
        <end position="21"/>
    </location>
</feature>
<evidence type="ECO:0000313" key="3">
    <source>
        <dbReference type="Proteomes" id="UP000765509"/>
    </source>
</evidence>